<dbReference type="Proteomes" id="UP000000763">
    <property type="component" value="Chromosome 8"/>
</dbReference>
<name>Q6ZCS2_ORYSJ</name>
<dbReference type="EMBL" id="AP004558">
    <property type="protein sequence ID" value="BAD09450.1"/>
    <property type="molecule type" value="Genomic_DNA"/>
</dbReference>
<evidence type="ECO:0000313" key="3">
    <source>
        <dbReference type="EMBL" id="BAD09450.1"/>
    </source>
</evidence>
<gene>
    <name evidence="2" type="ORF">OJ1005_H01.9</name>
    <name evidence="3" type="ORF">P0409A07.37</name>
</gene>
<reference evidence="4" key="3">
    <citation type="journal article" date="2005" name="Nature">
        <title>The map-based sequence of the rice genome.</title>
        <authorList>
            <consortium name="International rice genome sequencing project (IRGSP)"/>
            <person name="Matsumoto T."/>
            <person name="Wu J."/>
            <person name="Kanamori H."/>
            <person name="Katayose Y."/>
            <person name="Fujisawa M."/>
            <person name="Namiki N."/>
            <person name="Mizuno H."/>
            <person name="Yamamoto K."/>
            <person name="Antonio B.A."/>
            <person name="Baba T."/>
            <person name="Sakata K."/>
            <person name="Nagamura Y."/>
            <person name="Aoki H."/>
            <person name="Arikawa K."/>
            <person name="Arita K."/>
            <person name="Bito T."/>
            <person name="Chiden Y."/>
            <person name="Fujitsuka N."/>
            <person name="Fukunaka R."/>
            <person name="Hamada M."/>
            <person name="Harada C."/>
            <person name="Hayashi A."/>
            <person name="Hijishita S."/>
            <person name="Honda M."/>
            <person name="Hosokawa S."/>
            <person name="Ichikawa Y."/>
            <person name="Idonuma A."/>
            <person name="Iijima M."/>
            <person name="Ikeda M."/>
            <person name="Ikeno M."/>
            <person name="Ito K."/>
            <person name="Ito S."/>
            <person name="Ito T."/>
            <person name="Ito Y."/>
            <person name="Ito Y."/>
            <person name="Iwabuchi A."/>
            <person name="Kamiya K."/>
            <person name="Karasawa W."/>
            <person name="Kurita K."/>
            <person name="Katagiri S."/>
            <person name="Kikuta A."/>
            <person name="Kobayashi H."/>
            <person name="Kobayashi N."/>
            <person name="Machita K."/>
            <person name="Maehara T."/>
            <person name="Masukawa M."/>
            <person name="Mizubayashi T."/>
            <person name="Mukai Y."/>
            <person name="Nagasaki H."/>
            <person name="Nagata Y."/>
            <person name="Naito S."/>
            <person name="Nakashima M."/>
            <person name="Nakama Y."/>
            <person name="Nakamichi Y."/>
            <person name="Nakamura M."/>
            <person name="Meguro A."/>
            <person name="Negishi M."/>
            <person name="Ohta I."/>
            <person name="Ohta T."/>
            <person name="Okamoto M."/>
            <person name="Ono N."/>
            <person name="Saji S."/>
            <person name="Sakaguchi M."/>
            <person name="Sakai K."/>
            <person name="Shibata M."/>
            <person name="Shimokawa T."/>
            <person name="Song J."/>
            <person name="Takazaki Y."/>
            <person name="Terasawa K."/>
            <person name="Tsugane M."/>
            <person name="Tsuji K."/>
            <person name="Ueda S."/>
            <person name="Waki K."/>
            <person name="Yamagata H."/>
            <person name="Yamamoto M."/>
            <person name="Yamamoto S."/>
            <person name="Yamane H."/>
            <person name="Yoshiki S."/>
            <person name="Yoshihara R."/>
            <person name="Yukawa K."/>
            <person name="Zhong H."/>
            <person name="Yano M."/>
            <person name="Yuan Q."/>
            <person name="Ouyang S."/>
            <person name="Liu J."/>
            <person name="Jones K.M."/>
            <person name="Gansberger K."/>
            <person name="Moffat K."/>
            <person name="Hill J."/>
            <person name="Bera J."/>
            <person name="Fadrosh D."/>
            <person name="Jin S."/>
            <person name="Johri S."/>
            <person name="Kim M."/>
            <person name="Overton L."/>
            <person name="Reardon M."/>
            <person name="Tsitrin T."/>
            <person name="Vuong H."/>
            <person name="Weaver B."/>
            <person name="Ciecko A."/>
            <person name="Tallon L."/>
            <person name="Jackson J."/>
            <person name="Pai G."/>
            <person name="Aken S.V."/>
            <person name="Utterback T."/>
            <person name="Reidmuller S."/>
            <person name="Feldblyum T."/>
            <person name="Hsiao J."/>
            <person name="Zismann V."/>
            <person name="Iobst S."/>
            <person name="de Vazeille A.R."/>
            <person name="Buell C.R."/>
            <person name="Ying K."/>
            <person name="Li Y."/>
            <person name="Lu T."/>
            <person name="Huang Y."/>
            <person name="Zhao Q."/>
            <person name="Feng Q."/>
            <person name="Zhang L."/>
            <person name="Zhu J."/>
            <person name="Weng Q."/>
            <person name="Mu J."/>
            <person name="Lu Y."/>
            <person name="Fan D."/>
            <person name="Liu Y."/>
            <person name="Guan J."/>
            <person name="Zhang Y."/>
            <person name="Yu S."/>
            <person name="Liu X."/>
            <person name="Zhang Y."/>
            <person name="Hong G."/>
            <person name="Han B."/>
            <person name="Choisne N."/>
            <person name="Demange N."/>
            <person name="Orjeda G."/>
            <person name="Samain S."/>
            <person name="Cattolico L."/>
            <person name="Pelletier E."/>
            <person name="Couloux A."/>
            <person name="Segurens B."/>
            <person name="Wincker P."/>
            <person name="D'Hont A."/>
            <person name="Scarpelli C."/>
            <person name="Weissenbach J."/>
            <person name="Salanoubat M."/>
            <person name="Quetier F."/>
            <person name="Yu Y."/>
            <person name="Kim H.R."/>
            <person name="Rambo T."/>
            <person name="Currie J."/>
            <person name="Collura K."/>
            <person name="Luo M."/>
            <person name="Yang T."/>
            <person name="Ammiraju J.S.S."/>
            <person name="Engler F."/>
            <person name="Soderlund C."/>
            <person name="Wing R.A."/>
            <person name="Palmer L.E."/>
            <person name="de la Bastide M."/>
            <person name="Spiegel L."/>
            <person name="Nascimento L."/>
            <person name="Zutavern T."/>
            <person name="O'Shaughnessy A."/>
            <person name="Dike S."/>
            <person name="Dedhia N."/>
            <person name="Preston R."/>
            <person name="Balija V."/>
            <person name="McCombie W.R."/>
            <person name="Chow T."/>
            <person name="Chen H."/>
            <person name="Chung M."/>
            <person name="Chen C."/>
            <person name="Shaw J."/>
            <person name="Wu H."/>
            <person name="Hsiao K."/>
            <person name="Chao Y."/>
            <person name="Chu M."/>
            <person name="Cheng C."/>
            <person name="Hour A."/>
            <person name="Lee P."/>
            <person name="Lin S."/>
            <person name="Lin Y."/>
            <person name="Liou J."/>
            <person name="Liu S."/>
            <person name="Hsing Y."/>
            <person name="Raghuvanshi S."/>
            <person name="Mohanty A."/>
            <person name="Bharti A.K."/>
            <person name="Gaur A."/>
            <person name="Gupta V."/>
            <person name="Kumar D."/>
            <person name="Ravi V."/>
            <person name="Vij S."/>
            <person name="Kapur A."/>
            <person name="Khurana P."/>
            <person name="Khurana P."/>
            <person name="Khurana J.P."/>
            <person name="Tyagi A.K."/>
            <person name="Gaikwad K."/>
            <person name="Singh A."/>
            <person name="Dalal V."/>
            <person name="Srivastava S."/>
            <person name="Dixit A."/>
            <person name="Pal A.K."/>
            <person name="Ghazi I.A."/>
            <person name="Yadav M."/>
            <person name="Pandit A."/>
            <person name="Bhargava A."/>
            <person name="Sureshbabu K."/>
            <person name="Batra K."/>
            <person name="Sharma T.R."/>
            <person name="Mohapatra T."/>
            <person name="Singh N.K."/>
            <person name="Messing J."/>
            <person name="Nelson A.B."/>
            <person name="Fuks G."/>
            <person name="Kavchok S."/>
            <person name="Keizer G."/>
            <person name="Linton E."/>
            <person name="Llaca V."/>
            <person name="Song R."/>
            <person name="Tanyolac B."/>
            <person name="Young S."/>
            <person name="Ho-Il K."/>
            <person name="Hahn J.H."/>
            <person name="Sangsakoo G."/>
            <person name="Vanavichit A."/>
            <person name="de Mattos Luiz.A.T."/>
            <person name="Zimmer P.D."/>
            <person name="Malone G."/>
            <person name="Dellagostin O."/>
            <person name="de Oliveira A.C."/>
            <person name="Bevan M."/>
            <person name="Bancroft I."/>
            <person name="Minx P."/>
            <person name="Cordum H."/>
            <person name="Wilson R."/>
            <person name="Cheng Z."/>
            <person name="Jin W."/>
            <person name="Jiang J."/>
            <person name="Leong S.A."/>
            <person name="Iwama H."/>
            <person name="Gojobori T."/>
            <person name="Itoh T."/>
            <person name="Niimura Y."/>
            <person name="Fujii Y."/>
            <person name="Habara T."/>
            <person name="Sakai H."/>
            <person name="Sato Y."/>
            <person name="Wilson G."/>
            <person name="Kumar K."/>
            <person name="McCouch S."/>
            <person name="Juretic N."/>
            <person name="Hoen D."/>
            <person name="Wright S."/>
            <person name="Bruskiewich R."/>
            <person name="Bureau T."/>
            <person name="Miyao A."/>
            <person name="Hirochika H."/>
            <person name="Nishikawa T."/>
            <person name="Kadowaki K."/>
            <person name="Sugiura M."/>
            <person name="Burr B."/>
            <person name="Sasaki T."/>
        </authorList>
    </citation>
    <scope>NUCLEOTIDE SEQUENCE [LARGE SCALE GENOMIC DNA]</scope>
    <source>
        <strain evidence="4">cv. Nipponbare</strain>
    </source>
</reference>
<accession>Q6ZCS2</accession>
<dbReference type="EMBL" id="AP003798">
    <property type="protein sequence ID" value="BAD08725.1"/>
    <property type="molecule type" value="Genomic_DNA"/>
</dbReference>
<protein>
    <submittedName>
        <fullName evidence="3">Uncharacterized protein</fullName>
    </submittedName>
</protein>
<feature type="region of interest" description="Disordered" evidence="1">
    <location>
        <begin position="1"/>
        <end position="25"/>
    </location>
</feature>
<evidence type="ECO:0000256" key="1">
    <source>
        <dbReference type="SAM" id="MobiDB-lite"/>
    </source>
</evidence>
<reference evidence="3" key="2">
    <citation type="submission" date="2001-12" db="EMBL/GenBank/DDBJ databases">
        <title>Oryza sativa nipponbare(GA3) genomic DNA, chromosome 8, PAC clone:P0409A07.</title>
        <authorList>
            <person name="Sasaki T."/>
            <person name="Matsumoto T."/>
            <person name="Yamamoto K."/>
        </authorList>
    </citation>
    <scope>NUCLEOTIDE SEQUENCE</scope>
</reference>
<proteinExistence type="predicted"/>
<reference evidence="4" key="4">
    <citation type="journal article" date="2008" name="Nucleic Acids Res.">
        <title>The rice annotation project database (RAP-DB): 2008 update.</title>
        <authorList>
            <consortium name="The rice annotation project (RAP)"/>
        </authorList>
    </citation>
    <scope>GENOME REANNOTATION</scope>
    <source>
        <strain evidence="4">cv. Nipponbare</strain>
    </source>
</reference>
<organism evidence="3 4">
    <name type="scientific">Oryza sativa subsp. japonica</name>
    <name type="common">Rice</name>
    <dbReference type="NCBI Taxonomy" id="39947"/>
    <lineage>
        <taxon>Eukaryota</taxon>
        <taxon>Viridiplantae</taxon>
        <taxon>Streptophyta</taxon>
        <taxon>Embryophyta</taxon>
        <taxon>Tracheophyta</taxon>
        <taxon>Spermatophyta</taxon>
        <taxon>Magnoliopsida</taxon>
        <taxon>Liliopsida</taxon>
        <taxon>Poales</taxon>
        <taxon>Poaceae</taxon>
        <taxon>BOP clade</taxon>
        <taxon>Oryzoideae</taxon>
        <taxon>Oryzeae</taxon>
        <taxon>Oryzinae</taxon>
        <taxon>Oryza</taxon>
        <taxon>Oryza sativa</taxon>
    </lineage>
</organism>
<reference evidence="2" key="1">
    <citation type="submission" date="2001-07" db="EMBL/GenBank/DDBJ databases">
        <title>Oryza sativa nipponbare(GA3) genomic DNA, chromosome 8, BAC clone:OJ1005_H01.</title>
        <authorList>
            <person name="Sasaki T."/>
            <person name="Matsumoto T."/>
            <person name="Yamamoto K."/>
        </authorList>
    </citation>
    <scope>NUCLEOTIDE SEQUENCE</scope>
</reference>
<evidence type="ECO:0000313" key="2">
    <source>
        <dbReference type="EMBL" id="BAD08725.1"/>
    </source>
</evidence>
<dbReference type="AlphaFoldDB" id="Q6ZCS2"/>
<sequence length="156" mass="17191">MARRELAVQDVIGEKPFPPHTHKPPREAELDDAAAAATALLQTPVLPPSSILVRLSGAMAGGDAPQHKPIECPKCHGVFNTRREFVNHKCSNTRLFMLAQAKKAAKKAVLKQDPEFIVYTEFGLGSNGTGRIHLHFKSTCLHGFDDTCEIVIYRLH</sequence>
<evidence type="ECO:0000313" key="4">
    <source>
        <dbReference type="Proteomes" id="UP000000763"/>
    </source>
</evidence>